<protein>
    <submittedName>
        <fullName evidence="1">Uncharacterized protein</fullName>
    </submittedName>
</protein>
<dbReference type="AlphaFoldDB" id="A0AAV4DLX5"/>
<comment type="caution">
    <text evidence="1">The sequence shown here is derived from an EMBL/GenBank/DDBJ whole genome shotgun (WGS) entry which is preliminary data.</text>
</comment>
<sequence>MILCVPMSSVDEADHHAFLKISQCRLSAPTEAVDEAKECLKMKEAGGRSGKTEGLLERQVTLGKTRQRGQHCTECEIHDL</sequence>
<accession>A0AAV4DLX5</accession>
<evidence type="ECO:0000313" key="2">
    <source>
        <dbReference type="Proteomes" id="UP000735302"/>
    </source>
</evidence>
<dbReference type="Proteomes" id="UP000735302">
    <property type="component" value="Unassembled WGS sequence"/>
</dbReference>
<organism evidence="1 2">
    <name type="scientific">Plakobranchus ocellatus</name>
    <dbReference type="NCBI Taxonomy" id="259542"/>
    <lineage>
        <taxon>Eukaryota</taxon>
        <taxon>Metazoa</taxon>
        <taxon>Spiralia</taxon>
        <taxon>Lophotrochozoa</taxon>
        <taxon>Mollusca</taxon>
        <taxon>Gastropoda</taxon>
        <taxon>Heterobranchia</taxon>
        <taxon>Euthyneura</taxon>
        <taxon>Panpulmonata</taxon>
        <taxon>Sacoglossa</taxon>
        <taxon>Placobranchoidea</taxon>
        <taxon>Plakobranchidae</taxon>
        <taxon>Plakobranchus</taxon>
    </lineage>
</organism>
<proteinExistence type="predicted"/>
<keyword evidence="2" id="KW-1185">Reference proteome</keyword>
<gene>
    <name evidence="1" type="ORF">PoB_007147100</name>
</gene>
<name>A0AAV4DLX5_9GAST</name>
<evidence type="ECO:0000313" key="1">
    <source>
        <dbReference type="EMBL" id="GFO44966.1"/>
    </source>
</evidence>
<reference evidence="1 2" key="1">
    <citation type="journal article" date="2021" name="Elife">
        <title>Chloroplast acquisition without the gene transfer in kleptoplastic sea slugs, Plakobranchus ocellatus.</title>
        <authorList>
            <person name="Maeda T."/>
            <person name="Takahashi S."/>
            <person name="Yoshida T."/>
            <person name="Shimamura S."/>
            <person name="Takaki Y."/>
            <person name="Nagai Y."/>
            <person name="Toyoda A."/>
            <person name="Suzuki Y."/>
            <person name="Arimoto A."/>
            <person name="Ishii H."/>
            <person name="Satoh N."/>
            <person name="Nishiyama T."/>
            <person name="Hasebe M."/>
            <person name="Maruyama T."/>
            <person name="Minagawa J."/>
            <person name="Obokata J."/>
            <person name="Shigenobu S."/>
        </authorList>
    </citation>
    <scope>NUCLEOTIDE SEQUENCE [LARGE SCALE GENOMIC DNA]</scope>
</reference>
<dbReference type="EMBL" id="BLXT01007988">
    <property type="protein sequence ID" value="GFO44966.1"/>
    <property type="molecule type" value="Genomic_DNA"/>
</dbReference>